<proteinExistence type="predicted"/>
<reference evidence="2 3" key="1">
    <citation type="journal article" date="2018" name="Cell">
        <title>The Chara Genome: Secondary Complexity and Implications for Plant Terrestrialization.</title>
        <authorList>
            <person name="Nishiyama T."/>
            <person name="Sakayama H."/>
            <person name="Vries J.D."/>
            <person name="Buschmann H."/>
            <person name="Saint-Marcoux D."/>
            <person name="Ullrich K.K."/>
            <person name="Haas F.B."/>
            <person name="Vanderstraeten L."/>
            <person name="Becker D."/>
            <person name="Lang D."/>
            <person name="Vosolsobe S."/>
            <person name="Rombauts S."/>
            <person name="Wilhelmsson P.K.I."/>
            <person name="Janitza P."/>
            <person name="Kern R."/>
            <person name="Heyl A."/>
            <person name="Rumpler F."/>
            <person name="Villalobos L.I.A.C."/>
            <person name="Clay J.M."/>
            <person name="Skokan R."/>
            <person name="Toyoda A."/>
            <person name="Suzuki Y."/>
            <person name="Kagoshima H."/>
            <person name="Schijlen E."/>
            <person name="Tajeshwar N."/>
            <person name="Catarino B."/>
            <person name="Hetherington A.J."/>
            <person name="Saltykova A."/>
            <person name="Bonnot C."/>
            <person name="Breuninger H."/>
            <person name="Symeonidi A."/>
            <person name="Radhakrishnan G.V."/>
            <person name="Van Nieuwerburgh F."/>
            <person name="Deforce D."/>
            <person name="Chang C."/>
            <person name="Karol K.G."/>
            <person name="Hedrich R."/>
            <person name="Ulvskov P."/>
            <person name="Glockner G."/>
            <person name="Delwiche C.F."/>
            <person name="Petrasek J."/>
            <person name="Van de Peer Y."/>
            <person name="Friml J."/>
            <person name="Beilby M."/>
            <person name="Dolan L."/>
            <person name="Kohara Y."/>
            <person name="Sugano S."/>
            <person name="Fujiyama A."/>
            <person name="Delaux P.-M."/>
            <person name="Quint M."/>
            <person name="TheiBen G."/>
            <person name="Hagemann M."/>
            <person name="Harholt J."/>
            <person name="Dunand C."/>
            <person name="Zachgo S."/>
            <person name="Langdale J."/>
            <person name="Maumus F."/>
            <person name="Straeten D.V.D."/>
            <person name="Gould S.B."/>
            <person name="Rensing S.A."/>
        </authorList>
    </citation>
    <scope>NUCLEOTIDE SEQUENCE [LARGE SCALE GENOMIC DNA]</scope>
    <source>
        <strain evidence="2 3">S276</strain>
    </source>
</reference>
<comment type="caution">
    <text evidence="2">The sequence shown here is derived from an EMBL/GenBank/DDBJ whole genome shotgun (WGS) entry which is preliminary data.</text>
</comment>
<evidence type="ECO:0000313" key="3">
    <source>
        <dbReference type="Proteomes" id="UP000265515"/>
    </source>
</evidence>
<dbReference type="EMBL" id="BFEA01000022">
    <property type="protein sequence ID" value="GBG61696.1"/>
    <property type="molecule type" value="Genomic_DNA"/>
</dbReference>
<dbReference type="Proteomes" id="UP000265515">
    <property type="component" value="Unassembled WGS sequence"/>
</dbReference>
<protein>
    <submittedName>
        <fullName evidence="2">Uncharacterized protein</fullName>
    </submittedName>
</protein>
<gene>
    <name evidence="2" type="ORF">CBR_g23211</name>
</gene>
<evidence type="ECO:0000256" key="1">
    <source>
        <dbReference type="SAM" id="MobiDB-lite"/>
    </source>
</evidence>
<accession>A0A388JV67</accession>
<name>A0A388JV67_CHABU</name>
<evidence type="ECO:0000313" key="2">
    <source>
        <dbReference type="EMBL" id="GBG61696.1"/>
    </source>
</evidence>
<sequence length="286" mass="31329">MLGMPRHAGQNYIATVIPAPVYKQPMPCQGVAHVYTVDIIDLRTKTCMGYTHNPHNTKPANHMLARFQVGHHNVALSKFLWVPQWKSQTIIVQYSSLGVVHVRVPSLAQAAVSVPHLTRMERVRLQVQLEDAQSCIWDTNTEDVAGDGIGDRSGSSSAYSPGQPGNTDDTWHVADMVAGKEANVHSYSSMDAKATATYRAKDKGVEENECKATGHRFNAEASSDQPFAVFTAEIMLCTLHMLTGLCHYGNTRAWCSDHPLEGVRSLLTIGGSNRLICTGKRCNAAR</sequence>
<feature type="compositionally biased region" description="Polar residues" evidence="1">
    <location>
        <begin position="158"/>
        <end position="168"/>
    </location>
</feature>
<feature type="region of interest" description="Disordered" evidence="1">
    <location>
        <begin position="146"/>
        <end position="168"/>
    </location>
</feature>
<dbReference type="Gramene" id="GBG61696">
    <property type="protein sequence ID" value="GBG61696"/>
    <property type="gene ID" value="CBR_g23211"/>
</dbReference>
<keyword evidence="3" id="KW-1185">Reference proteome</keyword>
<organism evidence="2 3">
    <name type="scientific">Chara braunii</name>
    <name type="common">Braun's stonewort</name>
    <dbReference type="NCBI Taxonomy" id="69332"/>
    <lineage>
        <taxon>Eukaryota</taxon>
        <taxon>Viridiplantae</taxon>
        <taxon>Streptophyta</taxon>
        <taxon>Charophyceae</taxon>
        <taxon>Charales</taxon>
        <taxon>Characeae</taxon>
        <taxon>Chara</taxon>
    </lineage>
</organism>
<dbReference type="AlphaFoldDB" id="A0A388JV67"/>